<evidence type="ECO:0008006" key="5">
    <source>
        <dbReference type="Google" id="ProtNLM"/>
    </source>
</evidence>
<evidence type="ECO:0000313" key="4">
    <source>
        <dbReference type="Proteomes" id="UP000823872"/>
    </source>
</evidence>
<proteinExistence type="predicted"/>
<feature type="transmembrane region" description="Helical" evidence="2">
    <location>
        <begin position="21"/>
        <end position="42"/>
    </location>
</feature>
<reference evidence="3" key="3">
    <citation type="submission" date="2025-09" db="UniProtKB">
        <authorList>
            <consortium name="Ensembl"/>
        </authorList>
    </citation>
    <scope>IDENTIFICATION</scope>
    <source>
        <strain evidence="3">breed Abyssinian</strain>
    </source>
</reference>
<protein>
    <recommendedName>
        <fullName evidence="5">ATP binding cassette subfamily A member 3</fullName>
    </recommendedName>
</protein>
<evidence type="ECO:0000256" key="1">
    <source>
        <dbReference type="SAM" id="MobiDB-lite"/>
    </source>
</evidence>
<feature type="region of interest" description="Disordered" evidence="1">
    <location>
        <begin position="188"/>
        <end position="209"/>
    </location>
</feature>
<evidence type="ECO:0000313" key="3">
    <source>
        <dbReference type="Ensembl" id="ENSFCTP00005011177.1"/>
    </source>
</evidence>
<organism evidence="3 4">
    <name type="scientific">Felis catus</name>
    <name type="common">Cat</name>
    <name type="synonym">Felis silvestris catus</name>
    <dbReference type="NCBI Taxonomy" id="9685"/>
    <lineage>
        <taxon>Eukaryota</taxon>
        <taxon>Metazoa</taxon>
        <taxon>Chordata</taxon>
        <taxon>Craniata</taxon>
        <taxon>Vertebrata</taxon>
        <taxon>Euteleostomi</taxon>
        <taxon>Mammalia</taxon>
        <taxon>Eutheria</taxon>
        <taxon>Laurasiatheria</taxon>
        <taxon>Carnivora</taxon>
        <taxon>Feliformia</taxon>
        <taxon>Felidae</taxon>
        <taxon>Felinae</taxon>
        <taxon>Felis</taxon>
    </lineage>
</organism>
<dbReference type="Proteomes" id="UP000823872">
    <property type="component" value="Chromosome E3"/>
</dbReference>
<gene>
    <name evidence="3" type="primary">ABCA3</name>
</gene>
<keyword evidence="2" id="KW-0812">Transmembrane</keyword>
<dbReference type="GeneTree" id="ENSGT00940000155289"/>
<sequence length="235" mass="26962">MAALRQLALLLWKNYTVQKRRVLVTVLELFLPLLFSGILIWLRLKIQSENVPNATIYPGQSIRELPLFFSFPPPGDAWELAYIPSHSDAVKTITETARRTLVINMRARGFRSEKDFEDYVRYDNRSSNVLAAIVFEHTFNHSREPLPLAVRYHLRFSYTRRNYMWTRTGSFFLKETEGWHTTSLFPLFPNPGPREPASPDGGEPGEKLGQRLDPSLGHCLVIAGVPPCLSLQKYS</sequence>
<reference evidence="3 4" key="1">
    <citation type="submission" date="2021-02" db="EMBL/GenBank/DDBJ databases">
        <title>Safari Cat Assemblies.</title>
        <authorList>
            <person name="Bredemeyer K.R."/>
            <person name="Murphy W.J."/>
        </authorList>
    </citation>
    <scope>NUCLEOTIDE SEQUENCE [LARGE SCALE GENOMIC DNA]</scope>
</reference>
<accession>A0ABI7WLH6</accession>
<dbReference type="Ensembl" id="ENSFCTT00005016355.1">
    <property type="protein sequence ID" value="ENSFCTP00005011177.1"/>
    <property type="gene ID" value="ENSFCTG00005005846.1"/>
</dbReference>
<keyword evidence="4" id="KW-1185">Reference proteome</keyword>
<reference evidence="3" key="2">
    <citation type="submission" date="2025-08" db="UniProtKB">
        <authorList>
            <consortium name="Ensembl"/>
        </authorList>
    </citation>
    <scope>IDENTIFICATION</scope>
    <source>
        <strain evidence="3">breed Abyssinian</strain>
    </source>
</reference>
<name>A0ABI7WLH6_FELCA</name>
<evidence type="ECO:0000256" key="2">
    <source>
        <dbReference type="SAM" id="Phobius"/>
    </source>
</evidence>
<keyword evidence="2" id="KW-0472">Membrane</keyword>
<keyword evidence="2" id="KW-1133">Transmembrane helix</keyword>